<evidence type="ECO:0000313" key="12">
    <source>
        <dbReference type="Proteomes" id="UP000694424"/>
    </source>
</evidence>
<keyword evidence="5 9" id="KW-0040">ANK repeat</keyword>
<dbReference type="SMART" id="SM00248">
    <property type="entry name" value="ANK"/>
    <property type="match status" value="4"/>
</dbReference>
<evidence type="ECO:0000256" key="3">
    <source>
        <dbReference type="ARBA" id="ARBA00022490"/>
    </source>
</evidence>
<dbReference type="GO" id="GO:0005829">
    <property type="term" value="C:cytosol"/>
    <property type="evidence" value="ECO:0007669"/>
    <property type="project" value="UniProtKB-ARBA"/>
</dbReference>
<dbReference type="PROSITE" id="PS50297">
    <property type="entry name" value="ANK_REP_REGION"/>
    <property type="match status" value="2"/>
</dbReference>
<evidence type="ECO:0000256" key="2">
    <source>
        <dbReference type="ARBA" id="ARBA00004245"/>
    </source>
</evidence>
<keyword evidence="12" id="KW-1185">Reference proteome</keyword>
<protein>
    <submittedName>
        <fullName evidence="11">Uveal autoantigen with coiled-coil domains and ankyrin repeats</fullName>
    </submittedName>
</protein>
<keyword evidence="8" id="KW-0539">Nucleus</keyword>
<dbReference type="PROSITE" id="PS50088">
    <property type="entry name" value="ANK_REPEAT"/>
    <property type="match status" value="3"/>
</dbReference>
<feature type="coiled-coil region" evidence="10">
    <location>
        <begin position="747"/>
        <end position="1119"/>
    </location>
</feature>
<dbReference type="Pfam" id="PF12796">
    <property type="entry name" value="Ank_2"/>
    <property type="match status" value="1"/>
</dbReference>
<evidence type="ECO:0000256" key="5">
    <source>
        <dbReference type="ARBA" id="ARBA00023043"/>
    </source>
</evidence>
<evidence type="ECO:0000256" key="7">
    <source>
        <dbReference type="ARBA" id="ARBA00023212"/>
    </source>
</evidence>
<evidence type="ECO:0000256" key="4">
    <source>
        <dbReference type="ARBA" id="ARBA00022737"/>
    </source>
</evidence>
<feature type="repeat" description="ANK" evidence="9">
    <location>
        <begin position="70"/>
        <end position="102"/>
    </location>
</feature>
<dbReference type="InterPro" id="IPR002110">
    <property type="entry name" value="Ankyrin_rpt"/>
</dbReference>
<dbReference type="FunFam" id="1.25.40.20:FF:000083">
    <property type="entry name" value="Uveal autoantigen with coiled-coil domains and ankyrin repeats"/>
    <property type="match status" value="1"/>
</dbReference>
<feature type="coiled-coil region" evidence="10">
    <location>
        <begin position="417"/>
        <end position="711"/>
    </location>
</feature>
<evidence type="ECO:0000256" key="9">
    <source>
        <dbReference type="PROSITE-ProRule" id="PRU00023"/>
    </source>
</evidence>
<feature type="coiled-coil region" evidence="10">
    <location>
        <begin position="167"/>
        <end position="232"/>
    </location>
</feature>
<dbReference type="PANTHER" id="PTHR24129">
    <property type="entry name" value="ANKYCORBIN"/>
    <property type="match status" value="1"/>
</dbReference>
<comment type="subcellular location">
    <subcellularLocation>
        <location evidence="2">Cytoplasm</location>
        <location evidence="2">Cytoskeleton</location>
    </subcellularLocation>
    <subcellularLocation>
        <location evidence="1">Nucleus</location>
    </subcellularLocation>
</comment>
<dbReference type="SUPFAM" id="SSF48403">
    <property type="entry name" value="Ankyrin repeat"/>
    <property type="match status" value="1"/>
</dbReference>
<evidence type="ECO:0000256" key="8">
    <source>
        <dbReference type="ARBA" id="ARBA00023242"/>
    </source>
</evidence>
<evidence type="ECO:0000256" key="1">
    <source>
        <dbReference type="ARBA" id="ARBA00004123"/>
    </source>
</evidence>
<evidence type="ECO:0000256" key="10">
    <source>
        <dbReference type="SAM" id="Coils"/>
    </source>
</evidence>
<feature type="coiled-coil region" evidence="10">
    <location>
        <begin position="1176"/>
        <end position="1259"/>
    </location>
</feature>
<dbReference type="GO" id="GO:0003779">
    <property type="term" value="F:actin binding"/>
    <property type="evidence" value="ECO:0007669"/>
    <property type="project" value="InterPro"/>
</dbReference>
<dbReference type="GO" id="GO:0005634">
    <property type="term" value="C:nucleus"/>
    <property type="evidence" value="ECO:0007669"/>
    <property type="project" value="UniProtKB-SubCell"/>
</dbReference>
<dbReference type="Gene3D" id="1.25.40.20">
    <property type="entry name" value="Ankyrin repeat-containing domain"/>
    <property type="match status" value="1"/>
</dbReference>
<keyword evidence="7" id="KW-0206">Cytoskeleton</keyword>
<feature type="repeat" description="ANK" evidence="9">
    <location>
        <begin position="136"/>
        <end position="168"/>
    </location>
</feature>
<dbReference type="InterPro" id="IPR036770">
    <property type="entry name" value="Ankyrin_rpt-contain_sf"/>
</dbReference>
<evidence type="ECO:0000313" key="11">
    <source>
        <dbReference type="Ensembl" id="ENSAOWP00000010590.1"/>
    </source>
</evidence>
<keyword evidence="6 10" id="KW-0175">Coiled coil</keyword>
<accession>A0A8B9PJD6</accession>
<reference evidence="11" key="2">
    <citation type="submission" date="2025-09" db="UniProtKB">
        <authorList>
            <consortium name="Ensembl"/>
        </authorList>
    </citation>
    <scope>IDENTIFICATION</scope>
</reference>
<proteinExistence type="predicted"/>
<feature type="coiled-coil region" evidence="10">
    <location>
        <begin position="310"/>
        <end position="390"/>
    </location>
</feature>
<evidence type="ECO:0000256" key="6">
    <source>
        <dbReference type="ARBA" id="ARBA00023054"/>
    </source>
</evidence>
<organism evidence="11 12">
    <name type="scientific">Apteryx owenii</name>
    <name type="common">Little spotted kiwi</name>
    <dbReference type="NCBI Taxonomy" id="8824"/>
    <lineage>
        <taxon>Eukaryota</taxon>
        <taxon>Metazoa</taxon>
        <taxon>Chordata</taxon>
        <taxon>Craniata</taxon>
        <taxon>Vertebrata</taxon>
        <taxon>Euteleostomi</taxon>
        <taxon>Archelosauria</taxon>
        <taxon>Archosauria</taxon>
        <taxon>Dinosauria</taxon>
        <taxon>Saurischia</taxon>
        <taxon>Theropoda</taxon>
        <taxon>Coelurosauria</taxon>
        <taxon>Aves</taxon>
        <taxon>Palaeognathae</taxon>
        <taxon>Apterygiformes</taxon>
        <taxon>Apterygidae</taxon>
        <taxon>Apteryx</taxon>
    </lineage>
</organism>
<sequence>SSRSRAWGWRSIGPGPAASACAAASGLGALNTDWNKYDDRLMKAAERGDVEKVSSILAKKGVSPTKLDVEGRSAFHVVASKGNLDCLNTILIHGVDITATDAAGRNALHLAAKYGHALCLQKLLQYNCPTENVDLQGRTALHDAAMSDCSSSIQLLCDHGASVNAKDGELELENQDLKDRMREVQEEQRMLLDRINGLQLQLNEEQMFADDLENEKDELKKILTTKEKQQEESLRTIEALKAKLKYYEVDFVGSGSNFVLCSYQYKFKVIVCIYMIWQVNWQTSKNISISVPIYLQSRSMLRPLELSLPNQSASSEKETLKRELNNMRTCYGAAKEEISKLQRELSHKVSECKALASECERTKEESDGQIKQLEDALKDVQKRMFDSESKVKQMQTHFLALKDHLTNEAASGSSKLTEELKDQLKEMKTKYEGASAEVGKLRNQIKQNELLVAEFKTDEGRLVEENKRLQKELVKLEMERDKGERNIIELKEQLKETAEKLAHSITAEKFENMKGLLSNEVNEKAKKLVEMEGEREKLQEEVWLLKRESESQKAELAHHVKPEEHEQMRSGFEQKTEELGKTISELLQKNQTLQKEVERVQMDNKILKQQIQMLKTEIKSQNVPLKIHEELKKTGELTIGDLTKKLSEITKKYNESKAEAEKLLAEKNNLSENLSHFQAVYLSPEQHKKEVEALKASGIELEKQLAALHKKYDDEQAKMCKLVSENTVIRETLRDQYVLVTTHEEIKTVLNNTLEKTNTELSDLKGKTEEIKQEFMKVNEENATLKNKVKLLQNQLQTDYISLKDHESKVTTLNKSMQELQENNIEIMAGYKRGQEEILQLHAEIEAQKKELDTIQECIKSKYAPVLSFEEREQSFEATVKELKEQLLEQTQRCRESEEESKKCKQENEKLKNGVLSIQNDLQQNYILAEKSHEMEKMFINKLEELNKQLRELLQKYTGKKEENDELQESAKQALTVQAPMGQYLPVEQFEALKKALGNTIEDLKEALRSKKECYDKETLKVGELQQELSDLKSSSVPLAEYMQMKEMLEQEIVTVKNSLEEKEEENGIKNEEILKLQSEIEHTRQALTELKSKEVIDISEYKSMKSNLEAQINSIAENLFSVNKKYEEACEEALQAKKSELSLKDEKELLQLRSCSIEQEIKDQKERCDKSLTTIIDLQKRIQESAKQVEAKDNKITELLNDVERLKQALNGLSQLTYTSGIPSKRQNQQVEMLQNQVQMLQQQLADAKRQHQEVISVYRTHLLSAVQGHMDEDVQAALLQIIRMRQGLVC</sequence>
<dbReference type="Proteomes" id="UP000694424">
    <property type="component" value="Unplaced"/>
</dbReference>
<name>A0A8B9PJD6_APTOW</name>
<dbReference type="Gene3D" id="1.10.287.1490">
    <property type="match status" value="1"/>
</dbReference>
<dbReference type="InterPro" id="IPR042420">
    <property type="entry name" value="RAI14/UACA"/>
</dbReference>
<dbReference type="Pfam" id="PF13637">
    <property type="entry name" value="Ank_4"/>
    <property type="match status" value="1"/>
</dbReference>
<dbReference type="Ensembl" id="ENSAOWT00000012035.1">
    <property type="protein sequence ID" value="ENSAOWP00000010590.1"/>
    <property type="gene ID" value="ENSAOWG00000007250.1"/>
</dbReference>
<feature type="repeat" description="ANK" evidence="9">
    <location>
        <begin position="103"/>
        <end position="135"/>
    </location>
</feature>
<reference evidence="11" key="1">
    <citation type="submission" date="2025-08" db="UniProtKB">
        <authorList>
            <consortium name="Ensembl"/>
        </authorList>
    </citation>
    <scope>IDENTIFICATION</scope>
</reference>
<dbReference type="GO" id="GO:0005856">
    <property type="term" value="C:cytoskeleton"/>
    <property type="evidence" value="ECO:0007669"/>
    <property type="project" value="UniProtKB-SubCell"/>
</dbReference>
<keyword evidence="4" id="KW-0677">Repeat</keyword>
<dbReference type="PANTHER" id="PTHR24129:SF1">
    <property type="entry name" value="UVEAL AUTOANTIGEN WITH COILED-COIL DOMAINS AND ANKYRIN REPEATS"/>
    <property type="match status" value="1"/>
</dbReference>
<keyword evidence="3" id="KW-0963">Cytoplasm</keyword>